<name>A0A9C7V7I7_9GAMM</name>
<gene>
    <name evidence="1" type="ORF">DHV72_16845</name>
</gene>
<proteinExistence type="predicted"/>
<accession>A0A9C7V7I7</accession>
<organism evidence="1 2">
    <name type="scientific">Serratia grimesii</name>
    <dbReference type="NCBI Taxonomy" id="82995"/>
    <lineage>
        <taxon>Bacteria</taxon>
        <taxon>Pseudomonadati</taxon>
        <taxon>Pseudomonadota</taxon>
        <taxon>Gammaproteobacteria</taxon>
        <taxon>Enterobacterales</taxon>
        <taxon>Yersiniaceae</taxon>
        <taxon>Serratia</taxon>
    </lineage>
</organism>
<sequence length="65" mass="7301">MGILQQSAHIQHSVMILMPHDGKCEQPGAIIQKVMSHFLKQVLISVADYRVIYLILSMKNPSAKL</sequence>
<evidence type="ECO:0000313" key="2">
    <source>
        <dbReference type="Proteomes" id="UP000262210"/>
    </source>
</evidence>
<dbReference type="EMBL" id="DPSM01000022">
    <property type="protein sequence ID" value="HCK01666.1"/>
    <property type="molecule type" value="Genomic_DNA"/>
</dbReference>
<dbReference type="Proteomes" id="UP000262210">
    <property type="component" value="Unassembled WGS sequence"/>
</dbReference>
<comment type="caution">
    <text evidence="1">The sequence shown here is derived from an EMBL/GenBank/DDBJ whole genome shotgun (WGS) entry which is preliminary data.</text>
</comment>
<evidence type="ECO:0000313" key="1">
    <source>
        <dbReference type="EMBL" id="HCK01666.1"/>
    </source>
</evidence>
<dbReference type="AlphaFoldDB" id="A0A9C7V7I7"/>
<reference evidence="1 2" key="1">
    <citation type="journal article" date="2018" name="Nat. Biotechnol.">
        <title>A standardized bacterial taxonomy based on genome phylogeny substantially revises the tree of life.</title>
        <authorList>
            <person name="Parks D.H."/>
            <person name="Chuvochina M."/>
            <person name="Waite D.W."/>
            <person name="Rinke C."/>
            <person name="Skarshewski A."/>
            <person name="Chaumeil P.A."/>
            <person name="Hugenholtz P."/>
        </authorList>
    </citation>
    <scope>NUCLEOTIDE SEQUENCE [LARGE SCALE GENOMIC DNA]</scope>
    <source>
        <strain evidence="1">UBA11264</strain>
    </source>
</reference>
<protein>
    <submittedName>
        <fullName evidence="1">Uncharacterized protein</fullName>
    </submittedName>
</protein>